<dbReference type="InterPro" id="IPR037448">
    <property type="entry name" value="Zig-8"/>
</dbReference>
<protein>
    <recommendedName>
        <fullName evidence="1">Ig-like domain-containing protein</fullName>
    </recommendedName>
</protein>
<dbReference type="GO" id="GO:0050808">
    <property type="term" value="P:synapse organization"/>
    <property type="evidence" value="ECO:0007669"/>
    <property type="project" value="TreeGrafter"/>
</dbReference>
<dbReference type="InterPro" id="IPR013783">
    <property type="entry name" value="Ig-like_fold"/>
</dbReference>
<feature type="domain" description="Ig-like" evidence="1">
    <location>
        <begin position="1"/>
        <end position="77"/>
    </location>
</feature>
<dbReference type="SUPFAM" id="SSF48726">
    <property type="entry name" value="Immunoglobulin"/>
    <property type="match status" value="1"/>
</dbReference>
<dbReference type="CDD" id="cd00096">
    <property type="entry name" value="Ig"/>
    <property type="match status" value="1"/>
</dbReference>
<dbReference type="EMBL" id="JARKIK010000020">
    <property type="protein sequence ID" value="KAK8745068.1"/>
    <property type="molecule type" value="Genomic_DNA"/>
</dbReference>
<dbReference type="Gene3D" id="2.60.40.10">
    <property type="entry name" value="Immunoglobulins"/>
    <property type="match status" value="1"/>
</dbReference>
<proteinExistence type="predicted"/>
<evidence type="ECO:0000313" key="3">
    <source>
        <dbReference type="Proteomes" id="UP001445076"/>
    </source>
</evidence>
<dbReference type="PROSITE" id="PS50835">
    <property type="entry name" value="IG_LIKE"/>
    <property type="match status" value="1"/>
</dbReference>
<reference evidence="2 3" key="1">
    <citation type="journal article" date="2024" name="BMC Genomics">
        <title>Genome assembly of redclaw crayfish (Cherax quadricarinatus) provides insights into its immune adaptation and hypoxia tolerance.</title>
        <authorList>
            <person name="Liu Z."/>
            <person name="Zheng J."/>
            <person name="Li H."/>
            <person name="Fang K."/>
            <person name="Wang S."/>
            <person name="He J."/>
            <person name="Zhou D."/>
            <person name="Weng S."/>
            <person name="Chi M."/>
            <person name="Gu Z."/>
            <person name="He J."/>
            <person name="Li F."/>
            <person name="Wang M."/>
        </authorList>
    </citation>
    <scope>NUCLEOTIDE SEQUENCE [LARGE SCALE GENOMIC DNA]</scope>
    <source>
        <strain evidence="2">ZL_2023a</strain>
    </source>
</reference>
<dbReference type="PANTHER" id="PTHR23279">
    <property type="entry name" value="DEFECTIVE PROBOSCIS EXTENSION RESPONSE DPR -RELATED"/>
    <property type="match status" value="1"/>
</dbReference>
<accession>A0AAW0XYU4</accession>
<dbReference type="InterPro" id="IPR036179">
    <property type="entry name" value="Ig-like_dom_sf"/>
</dbReference>
<keyword evidence="3" id="KW-1185">Reference proteome</keyword>
<name>A0AAW0XYU4_CHEQU</name>
<comment type="caution">
    <text evidence="2">The sequence shown here is derived from an EMBL/GenBank/DDBJ whole genome shotgun (WGS) entry which is preliminary data.</text>
</comment>
<sequence>MIELKCVIDQVPFPSRTVTWRRGTTILVFNTSRGGISVRGDATWGYVRSRLYIADTTPADSGVYSCWYSNYTSDTVTVHVLAGENSAAMQHDAAPPPSSGSPSTTKNLITTFITCTAATWTTIYSYIWLSTYSASWCST</sequence>
<dbReference type="Proteomes" id="UP001445076">
    <property type="component" value="Unassembled WGS sequence"/>
</dbReference>
<dbReference type="InterPro" id="IPR007110">
    <property type="entry name" value="Ig-like_dom"/>
</dbReference>
<dbReference type="PANTHER" id="PTHR23279:SF3">
    <property type="entry name" value="DEFECTIVE PROBOSCIS EXTENSION RESPONSE 18"/>
    <property type="match status" value="1"/>
</dbReference>
<dbReference type="GO" id="GO:0032589">
    <property type="term" value="C:neuron projection membrane"/>
    <property type="evidence" value="ECO:0007669"/>
    <property type="project" value="TreeGrafter"/>
</dbReference>
<gene>
    <name evidence="2" type="ORF">OTU49_000442</name>
</gene>
<organism evidence="2 3">
    <name type="scientific">Cherax quadricarinatus</name>
    <name type="common">Australian red claw crayfish</name>
    <dbReference type="NCBI Taxonomy" id="27406"/>
    <lineage>
        <taxon>Eukaryota</taxon>
        <taxon>Metazoa</taxon>
        <taxon>Ecdysozoa</taxon>
        <taxon>Arthropoda</taxon>
        <taxon>Crustacea</taxon>
        <taxon>Multicrustacea</taxon>
        <taxon>Malacostraca</taxon>
        <taxon>Eumalacostraca</taxon>
        <taxon>Eucarida</taxon>
        <taxon>Decapoda</taxon>
        <taxon>Pleocyemata</taxon>
        <taxon>Astacidea</taxon>
        <taxon>Parastacoidea</taxon>
        <taxon>Parastacidae</taxon>
        <taxon>Cherax</taxon>
    </lineage>
</organism>
<evidence type="ECO:0000313" key="2">
    <source>
        <dbReference type="EMBL" id="KAK8745068.1"/>
    </source>
</evidence>
<dbReference type="AlphaFoldDB" id="A0AAW0XYU4"/>
<evidence type="ECO:0000259" key="1">
    <source>
        <dbReference type="PROSITE" id="PS50835"/>
    </source>
</evidence>